<dbReference type="AlphaFoldDB" id="A0A381XPM5"/>
<evidence type="ECO:0000313" key="1">
    <source>
        <dbReference type="EMBL" id="SVA66157.1"/>
    </source>
</evidence>
<sequence length="45" mass="5423">MRNNIYILLCYRPIHFLSFELEADQQIKDKCLLTLNTAVLKYFET</sequence>
<reference evidence="1" key="1">
    <citation type="submission" date="2018-05" db="EMBL/GenBank/DDBJ databases">
        <authorList>
            <person name="Lanie J.A."/>
            <person name="Ng W.-L."/>
            <person name="Kazmierczak K.M."/>
            <person name="Andrzejewski T.M."/>
            <person name="Davidsen T.M."/>
            <person name="Wayne K.J."/>
            <person name="Tettelin H."/>
            <person name="Glass J.I."/>
            <person name="Rusch D."/>
            <person name="Podicherti R."/>
            <person name="Tsui H.-C.T."/>
            <person name="Winkler M.E."/>
        </authorList>
    </citation>
    <scope>NUCLEOTIDE SEQUENCE</scope>
</reference>
<organism evidence="1">
    <name type="scientific">marine metagenome</name>
    <dbReference type="NCBI Taxonomy" id="408172"/>
    <lineage>
        <taxon>unclassified sequences</taxon>
        <taxon>metagenomes</taxon>
        <taxon>ecological metagenomes</taxon>
    </lineage>
</organism>
<accession>A0A381XPM5</accession>
<protein>
    <submittedName>
        <fullName evidence="1">Uncharacterized protein</fullName>
    </submittedName>
</protein>
<dbReference type="EMBL" id="UINC01015768">
    <property type="protein sequence ID" value="SVA66157.1"/>
    <property type="molecule type" value="Genomic_DNA"/>
</dbReference>
<name>A0A381XPM5_9ZZZZ</name>
<proteinExistence type="predicted"/>
<gene>
    <name evidence="1" type="ORF">METZ01_LOCUS119011</name>
</gene>